<keyword evidence="2" id="KW-1003">Cell membrane</keyword>
<proteinExistence type="predicted"/>
<feature type="transmembrane region" description="Helical" evidence="6">
    <location>
        <begin position="144"/>
        <end position="163"/>
    </location>
</feature>
<organism evidence="7 8">
    <name type="scientific">Rhizobium loti</name>
    <name type="common">Mesorhizobium loti</name>
    <dbReference type="NCBI Taxonomy" id="381"/>
    <lineage>
        <taxon>Bacteria</taxon>
        <taxon>Pseudomonadati</taxon>
        <taxon>Pseudomonadota</taxon>
        <taxon>Alphaproteobacteria</taxon>
        <taxon>Hyphomicrobiales</taxon>
        <taxon>Phyllobacteriaceae</taxon>
        <taxon>Mesorhizobium</taxon>
    </lineage>
</organism>
<dbReference type="Pfam" id="PF01810">
    <property type="entry name" value="LysE"/>
    <property type="match status" value="1"/>
</dbReference>
<gene>
    <name evidence="7" type="ORF">AU467_15400</name>
</gene>
<protein>
    <submittedName>
        <fullName evidence="7">Lysine transporter LysE</fullName>
    </submittedName>
</protein>
<dbReference type="AlphaFoldDB" id="A0A124GGT4"/>
<feature type="transmembrane region" description="Helical" evidence="6">
    <location>
        <begin position="116"/>
        <end position="138"/>
    </location>
</feature>
<sequence>MEYIDSLAILIGVFILSLISPGPNFIIVTSTSMSVSRVAGLFAGLGLALASLTWALLTMAGLGLVIAHFEWLHTVIQVVGALYLIWLGVKMILGAGASIKVGAATAVRRRDAMRRAFIVSFTNPKSFAFYGSIFALVIPTRAPFWFYAVIAAVCFSLSMIWYCGLGLFFSNPLVARQFMKVKPALERVMGAALTLLGARLLWSR</sequence>
<feature type="transmembrane region" description="Helical" evidence="6">
    <location>
        <begin position="75"/>
        <end position="95"/>
    </location>
</feature>
<dbReference type="PANTHER" id="PTHR30086:SF20">
    <property type="entry name" value="ARGININE EXPORTER PROTEIN ARGO-RELATED"/>
    <property type="match status" value="1"/>
</dbReference>
<evidence type="ECO:0000313" key="8">
    <source>
        <dbReference type="Proteomes" id="UP000053176"/>
    </source>
</evidence>
<evidence type="ECO:0000256" key="4">
    <source>
        <dbReference type="ARBA" id="ARBA00022989"/>
    </source>
</evidence>
<name>A0A124GGT4_RHILI</name>
<evidence type="ECO:0000256" key="2">
    <source>
        <dbReference type="ARBA" id="ARBA00022475"/>
    </source>
</evidence>
<dbReference type="Proteomes" id="UP000053176">
    <property type="component" value="Unassembled WGS sequence"/>
</dbReference>
<evidence type="ECO:0000256" key="3">
    <source>
        <dbReference type="ARBA" id="ARBA00022692"/>
    </source>
</evidence>
<feature type="transmembrane region" description="Helical" evidence="6">
    <location>
        <begin position="6"/>
        <end position="27"/>
    </location>
</feature>
<keyword evidence="3 6" id="KW-0812">Transmembrane</keyword>
<dbReference type="OrthoDB" id="7346064at2"/>
<dbReference type="PANTHER" id="PTHR30086">
    <property type="entry name" value="ARGININE EXPORTER PROTEIN ARGO"/>
    <property type="match status" value="1"/>
</dbReference>
<dbReference type="InterPro" id="IPR001123">
    <property type="entry name" value="LeuE-type"/>
</dbReference>
<evidence type="ECO:0000256" key="1">
    <source>
        <dbReference type="ARBA" id="ARBA00004651"/>
    </source>
</evidence>
<dbReference type="EMBL" id="LPWA01000068">
    <property type="protein sequence ID" value="KUM27771.1"/>
    <property type="molecule type" value="Genomic_DNA"/>
</dbReference>
<evidence type="ECO:0000256" key="6">
    <source>
        <dbReference type="SAM" id="Phobius"/>
    </source>
</evidence>
<evidence type="ECO:0000313" key="7">
    <source>
        <dbReference type="EMBL" id="KUM27771.1"/>
    </source>
</evidence>
<comment type="subcellular location">
    <subcellularLocation>
        <location evidence="1">Cell membrane</location>
        <topology evidence="1">Multi-pass membrane protein</topology>
    </subcellularLocation>
</comment>
<reference evidence="7 8" key="1">
    <citation type="submission" date="2015-12" db="EMBL/GenBank/DDBJ databases">
        <title>Draft genome sequence of Mesorhizobium sp. UFLA 01-765, a multitolerant efficient symbiont and plant-growth promoting strain isolated from Zn-mining soil using Leucaena leucocephala as a trap plant.</title>
        <authorList>
            <person name="Rangel W.M."/>
            <person name="Thijs S."/>
            <person name="Longatti S.M."/>
            <person name="Moreira F.M."/>
            <person name="Weyens N."/>
            <person name="Vangronsveld J."/>
            <person name="Van Hamme J.D."/>
            <person name="Bottos E.M."/>
            <person name="Rineau F."/>
        </authorList>
    </citation>
    <scope>NUCLEOTIDE SEQUENCE [LARGE SCALE GENOMIC DNA]</scope>
    <source>
        <strain evidence="7 8">UFLA 01-765</strain>
    </source>
</reference>
<keyword evidence="4 6" id="KW-1133">Transmembrane helix</keyword>
<dbReference type="GO" id="GO:0015171">
    <property type="term" value="F:amino acid transmembrane transporter activity"/>
    <property type="evidence" value="ECO:0007669"/>
    <property type="project" value="TreeGrafter"/>
</dbReference>
<keyword evidence="5 6" id="KW-0472">Membrane</keyword>
<dbReference type="GO" id="GO:0005886">
    <property type="term" value="C:plasma membrane"/>
    <property type="evidence" value="ECO:0007669"/>
    <property type="project" value="UniProtKB-SubCell"/>
</dbReference>
<feature type="transmembrane region" description="Helical" evidence="6">
    <location>
        <begin position="39"/>
        <end position="69"/>
    </location>
</feature>
<comment type="caution">
    <text evidence="7">The sequence shown here is derived from an EMBL/GenBank/DDBJ whole genome shotgun (WGS) entry which is preliminary data.</text>
</comment>
<accession>A0A124GGT4</accession>
<evidence type="ECO:0000256" key="5">
    <source>
        <dbReference type="ARBA" id="ARBA00023136"/>
    </source>
</evidence>